<accession>A0A081N878</accession>
<sequence>MSMLIDRIIKDHEHLTRLLVCLDKEIANYKEGASRRPRLSVIIDALDYLHNYPDSFHHPLESRLLAKLRPRITDTELRQKLEVIEDQHVEISQLTNNLIDRFESIKNDQIIPIDALLADYQRYADLQINHLRLENTCMIPAMQKLLTEEDVAAVTNALNDNPDPLFGAHLWDSYEDLYQFVIGTEKELATA</sequence>
<feature type="domain" description="Hemerythrin-like" evidence="1">
    <location>
        <begin position="4"/>
        <end position="140"/>
    </location>
</feature>
<dbReference type="AlphaFoldDB" id="A0A081N878"/>
<dbReference type="eggNOG" id="COG3945">
    <property type="taxonomic scope" value="Bacteria"/>
</dbReference>
<gene>
    <name evidence="2" type="ORF">GZ77_10065</name>
</gene>
<organism evidence="2 3">
    <name type="scientific">Endozoicomonas montiporae</name>
    <dbReference type="NCBI Taxonomy" id="1027273"/>
    <lineage>
        <taxon>Bacteria</taxon>
        <taxon>Pseudomonadati</taxon>
        <taxon>Pseudomonadota</taxon>
        <taxon>Gammaproteobacteria</taxon>
        <taxon>Oceanospirillales</taxon>
        <taxon>Endozoicomonadaceae</taxon>
        <taxon>Endozoicomonas</taxon>
    </lineage>
</organism>
<protein>
    <recommendedName>
        <fullName evidence="1">Hemerythrin-like domain-containing protein</fullName>
    </recommendedName>
</protein>
<dbReference type="Gene3D" id="1.20.120.520">
    <property type="entry name" value="nmb1532 protein domain like"/>
    <property type="match status" value="1"/>
</dbReference>
<dbReference type="Proteomes" id="UP000028006">
    <property type="component" value="Unassembled WGS sequence"/>
</dbReference>
<comment type="caution">
    <text evidence="2">The sequence shown here is derived from an EMBL/GenBank/DDBJ whole genome shotgun (WGS) entry which is preliminary data.</text>
</comment>
<evidence type="ECO:0000313" key="2">
    <source>
        <dbReference type="EMBL" id="KEQ14651.1"/>
    </source>
</evidence>
<evidence type="ECO:0000259" key="1">
    <source>
        <dbReference type="Pfam" id="PF01814"/>
    </source>
</evidence>
<dbReference type="Pfam" id="PF01814">
    <property type="entry name" value="Hemerythrin"/>
    <property type="match status" value="1"/>
</dbReference>
<reference evidence="2 3" key="1">
    <citation type="submission" date="2014-06" db="EMBL/GenBank/DDBJ databases">
        <title>Whole Genome Sequences of Three Symbiotic Endozoicomonas Bacteria.</title>
        <authorList>
            <person name="Neave M.J."/>
            <person name="Apprill A."/>
            <person name="Voolstra C.R."/>
        </authorList>
    </citation>
    <scope>NUCLEOTIDE SEQUENCE [LARGE SCALE GENOMIC DNA]</scope>
    <source>
        <strain evidence="2 3">LMG 24815</strain>
    </source>
</reference>
<proteinExistence type="predicted"/>
<dbReference type="PANTHER" id="PTHR39966:SF1">
    <property type="entry name" value="HEMERYTHRIN-LIKE DOMAIN-CONTAINING PROTEIN"/>
    <property type="match status" value="1"/>
</dbReference>
<dbReference type="GO" id="GO:0005886">
    <property type="term" value="C:plasma membrane"/>
    <property type="evidence" value="ECO:0007669"/>
    <property type="project" value="TreeGrafter"/>
</dbReference>
<dbReference type="PANTHER" id="PTHR39966">
    <property type="entry name" value="BLL2471 PROTEIN-RELATED"/>
    <property type="match status" value="1"/>
</dbReference>
<dbReference type="InterPro" id="IPR012312">
    <property type="entry name" value="Hemerythrin-like"/>
</dbReference>
<keyword evidence="3" id="KW-1185">Reference proteome</keyword>
<name>A0A081N878_9GAMM</name>
<dbReference type="RefSeq" id="WP_145912501.1">
    <property type="nucleotide sequence ID" value="NZ_JOKG01000002.1"/>
</dbReference>
<evidence type="ECO:0000313" key="3">
    <source>
        <dbReference type="Proteomes" id="UP000028006"/>
    </source>
</evidence>
<dbReference type="EMBL" id="JOKG01000002">
    <property type="protein sequence ID" value="KEQ14651.1"/>
    <property type="molecule type" value="Genomic_DNA"/>
</dbReference>